<gene>
    <name evidence="11" type="ORF">MCYG_07246</name>
</gene>
<proteinExistence type="inferred from homology"/>
<dbReference type="PROSITE" id="PS50920">
    <property type="entry name" value="SOLCAR"/>
    <property type="match status" value="3"/>
</dbReference>
<dbReference type="SUPFAM" id="SSF103506">
    <property type="entry name" value="Mitochondrial carrier"/>
    <property type="match status" value="1"/>
</dbReference>
<evidence type="ECO:0000256" key="6">
    <source>
        <dbReference type="ARBA" id="ARBA00022989"/>
    </source>
</evidence>
<dbReference type="GO" id="GO:1990519">
    <property type="term" value="P:pyrimidine nucleotide import into mitochondrion"/>
    <property type="evidence" value="ECO:0007669"/>
    <property type="project" value="TreeGrafter"/>
</dbReference>
<evidence type="ECO:0000256" key="10">
    <source>
        <dbReference type="RuleBase" id="RU000488"/>
    </source>
</evidence>
<dbReference type="PANTHER" id="PTHR45829:SF4">
    <property type="entry name" value="MITOCHONDRIAL CARRIER PROTEIN RIM2"/>
    <property type="match status" value="1"/>
</dbReference>
<dbReference type="InterPro" id="IPR023395">
    <property type="entry name" value="MCP_dom_sf"/>
</dbReference>
<evidence type="ECO:0000256" key="1">
    <source>
        <dbReference type="ARBA" id="ARBA00004448"/>
    </source>
</evidence>
<dbReference type="RefSeq" id="XP_002843463.1">
    <property type="nucleotide sequence ID" value="XM_002843417.1"/>
</dbReference>
<keyword evidence="7" id="KW-0496">Mitochondrion</keyword>
<evidence type="ECO:0000256" key="3">
    <source>
        <dbReference type="ARBA" id="ARBA00022692"/>
    </source>
</evidence>
<dbReference type="STRING" id="554155.C5FY29"/>
<keyword evidence="12" id="KW-1185">Reference proteome</keyword>
<dbReference type="eggNOG" id="KOG0757">
    <property type="taxonomic scope" value="Eukaryota"/>
</dbReference>
<dbReference type="PANTHER" id="PTHR45829">
    <property type="entry name" value="MITOCHONDRIAL CARRIER PROTEIN RIM2"/>
    <property type="match status" value="1"/>
</dbReference>
<comment type="subcellular location">
    <subcellularLocation>
        <location evidence="1">Mitochondrion inner membrane</location>
        <topology evidence="1">Multi-pass membrane protein</topology>
    </subcellularLocation>
</comment>
<sequence>MAHSSQGSLLQPTIISNTQLQPKSDNDLVKSLSHLVAGATGGAITAVLTSPLDVLRTRLQSDFYRPVLSGSQAAGSQPPQPQIFRASRPMLSHIRETFQILFSIYHIEGWRGLFRGLGPNLTGVVPASAIKYYTYGNVKRIIGESHIFGPNSENAVGCHIISAVTAGITTGTLTSPIWVIKTRLQLDRSQSASNPQAAPRRYKNSFDCARQVLRQEGPRGLYRGLSASYLGSLETTFHLALYEQLKMLIARMKSNQDALTTVSGGRVSENKTLGDRVSGLLGMGGAAALSKFLSSIIAYPHEVIRTRLRQAPMANGHVKYTGVVQCFRLLCREEGFRALYGGLTPHLLRSIPSAGITLGVYEAVLEGFKLLSEE</sequence>
<feature type="repeat" description="Solcar" evidence="9">
    <location>
        <begin position="278"/>
        <end position="367"/>
    </location>
</feature>
<dbReference type="VEuPathDB" id="FungiDB:MCYG_07246"/>
<dbReference type="InterPro" id="IPR049562">
    <property type="entry name" value="SLC25A33/36-like"/>
</dbReference>
<organism evidence="11 12">
    <name type="scientific">Arthroderma otae (strain ATCC MYA-4605 / CBS 113480)</name>
    <name type="common">Microsporum canis</name>
    <dbReference type="NCBI Taxonomy" id="554155"/>
    <lineage>
        <taxon>Eukaryota</taxon>
        <taxon>Fungi</taxon>
        <taxon>Dikarya</taxon>
        <taxon>Ascomycota</taxon>
        <taxon>Pezizomycotina</taxon>
        <taxon>Eurotiomycetes</taxon>
        <taxon>Eurotiomycetidae</taxon>
        <taxon>Onygenales</taxon>
        <taxon>Arthrodermataceae</taxon>
        <taxon>Microsporum</taxon>
    </lineage>
</organism>
<comment type="similarity">
    <text evidence="10">Belongs to the mitochondrial carrier (TC 2.A.29) family.</text>
</comment>
<dbReference type="HOGENOM" id="CLU_015166_6_0_1"/>
<evidence type="ECO:0000256" key="2">
    <source>
        <dbReference type="ARBA" id="ARBA00022448"/>
    </source>
</evidence>
<evidence type="ECO:0000313" key="11">
    <source>
        <dbReference type="EMBL" id="EEQ34427.1"/>
    </source>
</evidence>
<dbReference type="GO" id="GO:0005743">
    <property type="term" value="C:mitochondrial inner membrane"/>
    <property type="evidence" value="ECO:0007669"/>
    <property type="project" value="UniProtKB-SubCell"/>
</dbReference>
<dbReference type="Gene3D" id="1.50.40.10">
    <property type="entry name" value="Mitochondrial carrier domain"/>
    <property type="match status" value="2"/>
</dbReference>
<keyword evidence="2 10" id="KW-0813">Transport</keyword>
<evidence type="ECO:0000256" key="8">
    <source>
        <dbReference type="ARBA" id="ARBA00023136"/>
    </source>
</evidence>
<keyword evidence="3 9" id="KW-0812">Transmembrane</keyword>
<name>C5FY29_ARTOC</name>
<dbReference type="GO" id="GO:0015218">
    <property type="term" value="F:pyrimidine nucleotide transmembrane transporter activity"/>
    <property type="evidence" value="ECO:0007669"/>
    <property type="project" value="InterPro"/>
</dbReference>
<dbReference type="Pfam" id="PF00153">
    <property type="entry name" value="Mito_carr"/>
    <property type="match status" value="3"/>
</dbReference>
<reference evidence="12" key="1">
    <citation type="journal article" date="2012" name="MBio">
        <title>Comparative genome analysis of Trichophyton rubrum and related dermatophytes reveals candidate genes involved in infection.</title>
        <authorList>
            <person name="Martinez D.A."/>
            <person name="Oliver B.G."/>
            <person name="Graeser Y."/>
            <person name="Goldberg J.M."/>
            <person name="Li W."/>
            <person name="Martinez-Rossi N.M."/>
            <person name="Monod M."/>
            <person name="Shelest E."/>
            <person name="Barton R.C."/>
            <person name="Birch E."/>
            <person name="Brakhage A.A."/>
            <person name="Chen Z."/>
            <person name="Gurr S.J."/>
            <person name="Heiman D."/>
            <person name="Heitman J."/>
            <person name="Kosti I."/>
            <person name="Rossi A."/>
            <person name="Saif S."/>
            <person name="Samalova M."/>
            <person name="Saunders C.W."/>
            <person name="Shea T."/>
            <person name="Summerbell R.C."/>
            <person name="Xu J."/>
            <person name="Young S."/>
            <person name="Zeng Q."/>
            <person name="Birren B.W."/>
            <person name="Cuomo C.A."/>
            <person name="White T.C."/>
        </authorList>
    </citation>
    <scope>NUCLEOTIDE SEQUENCE [LARGE SCALE GENOMIC DNA]</scope>
    <source>
        <strain evidence="12">ATCC MYA-4605 / CBS 113480</strain>
    </source>
</reference>
<keyword evidence="4" id="KW-0677">Repeat</keyword>
<evidence type="ECO:0000256" key="9">
    <source>
        <dbReference type="PROSITE-ProRule" id="PRU00282"/>
    </source>
</evidence>
<accession>C5FY29</accession>
<dbReference type="OrthoDB" id="269120at2759"/>
<keyword evidence="6" id="KW-1133">Transmembrane helix</keyword>
<dbReference type="Proteomes" id="UP000002035">
    <property type="component" value="Unassembled WGS sequence"/>
</dbReference>
<evidence type="ECO:0000313" key="12">
    <source>
        <dbReference type="Proteomes" id="UP000002035"/>
    </source>
</evidence>
<evidence type="ECO:0000256" key="7">
    <source>
        <dbReference type="ARBA" id="ARBA00023128"/>
    </source>
</evidence>
<protein>
    <submittedName>
        <fullName evidence="11">Solute carrier family 25 member 33, mitochondrial</fullName>
    </submittedName>
</protein>
<dbReference type="EMBL" id="DS995707">
    <property type="protein sequence ID" value="EEQ34427.1"/>
    <property type="molecule type" value="Genomic_DNA"/>
</dbReference>
<dbReference type="GeneID" id="9225358"/>
<dbReference type="AlphaFoldDB" id="C5FY29"/>
<feature type="repeat" description="Solcar" evidence="9">
    <location>
        <begin position="29"/>
        <end position="141"/>
    </location>
</feature>
<keyword evidence="8 9" id="KW-0472">Membrane</keyword>
<dbReference type="InterPro" id="IPR018108">
    <property type="entry name" value="MCP_transmembrane"/>
</dbReference>
<evidence type="ECO:0000256" key="4">
    <source>
        <dbReference type="ARBA" id="ARBA00022737"/>
    </source>
</evidence>
<dbReference type="OMA" id="IACLIAY"/>
<feature type="repeat" description="Solcar" evidence="9">
    <location>
        <begin position="154"/>
        <end position="248"/>
    </location>
</feature>
<evidence type="ECO:0000256" key="5">
    <source>
        <dbReference type="ARBA" id="ARBA00022792"/>
    </source>
</evidence>
<keyword evidence="5" id="KW-0999">Mitochondrion inner membrane</keyword>